<protein>
    <submittedName>
        <fullName evidence="1">Uncharacterized protein</fullName>
    </submittedName>
</protein>
<dbReference type="EMBL" id="CM044708">
    <property type="protein sequence ID" value="KAI5648334.1"/>
    <property type="molecule type" value="Genomic_DNA"/>
</dbReference>
<dbReference type="Proteomes" id="UP001060085">
    <property type="component" value="Linkage Group LG08"/>
</dbReference>
<accession>A0ACB9ZKX6</accession>
<proteinExistence type="predicted"/>
<keyword evidence="2" id="KW-1185">Reference proteome</keyword>
<evidence type="ECO:0000313" key="1">
    <source>
        <dbReference type="EMBL" id="KAI5648334.1"/>
    </source>
</evidence>
<comment type="caution">
    <text evidence="1">The sequence shown here is derived from an EMBL/GenBank/DDBJ whole genome shotgun (WGS) entry which is preliminary data.</text>
</comment>
<sequence length="154" mass="18381">MIKILLGVLTFCFCFAPNMHIFAFLERYDSSVVNALPSNDNLLKIHIFSADDDLGYHYLMVGQNFQWTFKMNFFETTKFYGHFWWSTKEREFAVFDKKLAYDHCRTDFSHMDRVNLQKKINICMWVVKEDGFYLSNKTNPSPNDLVLLNKWLFT</sequence>
<organism evidence="1 2">
    <name type="scientific">Catharanthus roseus</name>
    <name type="common">Madagascar periwinkle</name>
    <name type="synonym">Vinca rosea</name>
    <dbReference type="NCBI Taxonomy" id="4058"/>
    <lineage>
        <taxon>Eukaryota</taxon>
        <taxon>Viridiplantae</taxon>
        <taxon>Streptophyta</taxon>
        <taxon>Embryophyta</taxon>
        <taxon>Tracheophyta</taxon>
        <taxon>Spermatophyta</taxon>
        <taxon>Magnoliopsida</taxon>
        <taxon>eudicotyledons</taxon>
        <taxon>Gunneridae</taxon>
        <taxon>Pentapetalae</taxon>
        <taxon>asterids</taxon>
        <taxon>lamiids</taxon>
        <taxon>Gentianales</taxon>
        <taxon>Apocynaceae</taxon>
        <taxon>Rauvolfioideae</taxon>
        <taxon>Vinceae</taxon>
        <taxon>Catharanthinae</taxon>
        <taxon>Catharanthus</taxon>
    </lineage>
</organism>
<name>A0ACB9ZKX6_CATRO</name>
<evidence type="ECO:0000313" key="2">
    <source>
        <dbReference type="Proteomes" id="UP001060085"/>
    </source>
</evidence>
<gene>
    <name evidence="1" type="ORF">M9H77_34339</name>
</gene>
<reference evidence="2" key="1">
    <citation type="journal article" date="2023" name="Nat. Plants">
        <title>Single-cell RNA sequencing provides a high-resolution roadmap for understanding the multicellular compartmentation of specialized metabolism.</title>
        <authorList>
            <person name="Sun S."/>
            <person name="Shen X."/>
            <person name="Li Y."/>
            <person name="Li Y."/>
            <person name="Wang S."/>
            <person name="Li R."/>
            <person name="Zhang H."/>
            <person name="Shen G."/>
            <person name="Guo B."/>
            <person name="Wei J."/>
            <person name="Xu J."/>
            <person name="St-Pierre B."/>
            <person name="Chen S."/>
            <person name="Sun C."/>
        </authorList>
    </citation>
    <scope>NUCLEOTIDE SEQUENCE [LARGE SCALE GENOMIC DNA]</scope>
</reference>